<evidence type="ECO:0000256" key="6">
    <source>
        <dbReference type="ARBA" id="ARBA00023098"/>
    </source>
</evidence>
<dbReference type="SMART" id="SM00155">
    <property type="entry name" value="PLDc"/>
    <property type="match status" value="2"/>
</dbReference>
<feature type="compositionally biased region" description="Basic residues" evidence="7">
    <location>
        <begin position="353"/>
        <end position="365"/>
    </location>
</feature>
<dbReference type="GO" id="GO:0016891">
    <property type="term" value="F:RNA endonuclease activity producing 5'-phosphomonoesters, hydrolytic mechanism"/>
    <property type="evidence" value="ECO:0007669"/>
    <property type="project" value="TreeGrafter"/>
</dbReference>
<dbReference type="AlphaFoldDB" id="A0A1A8XQI8"/>
<dbReference type="PROSITE" id="PS50035">
    <property type="entry name" value="PLD"/>
    <property type="match status" value="2"/>
</dbReference>
<evidence type="ECO:0000256" key="7">
    <source>
        <dbReference type="SAM" id="MobiDB-lite"/>
    </source>
</evidence>
<dbReference type="Proteomes" id="UP000199169">
    <property type="component" value="Unassembled WGS sequence"/>
</dbReference>
<dbReference type="InterPro" id="IPR001736">
    <property type="entry name" value="PLipase_D/transphosphatidylase"/>
</dbReference>
<gene>
    <name evidence="9" type="ORF">ACCAA_430026</name>
</gene>
<evidence type="ECO:0000256" key="5">
    <source>
        <dbReference type="ARBA" id="ARBA00022963"/>
    </source>
</evidence>
<feature type="domain" description="PLD phosphodiesterase" evidence="8">
    <location>
        <begin position="107"/>
        <end position="134"/>
    </location>
</feature>
<comment type="similarity">
    <text evidence="2">Belongs to the phospholipase D family.</text>
</comment>
<evidence type="ECO:0000259" key="8">
    <source>
        <dbReference type="PROSITE" id="PS50035"/>
    </source>
</evidence>
<dbReference type="Pfam" id="PF13091">
    <property type="entry name" value="PLDc_2"/>
    <property type="match status" value="2"/>
</dbReference>
<accession>A0A1A8XQI8</accession>
<evidence type="ECO:0000313" key="9">
    <source>
        <dbReference type="EMBL" id="SBT07419.1"/>
    </source>
</evidence>
<dbReference type="SUPFAM" id="SSF56024">
    <property type="entry name" value="Phospholipase D/nuclease"/>
    <property type="match status" value="2"/>
</dbReference>
<dbReference type="STRING" id="1860102.ACCAA_430026"/>
<protein>
    <recommendedName>
        <fullName evidence="3">phospholipase D</fullName>
        <ecNumber evidence="3">3.1.4.4</ecNumber>
    </recommendedName>
</protein>
<dbReference type="InterPro" id="IPR025202">
    <property type="entry name" value="PLD-like_dom"/>
</dbReference>
<dbReference type="Gene3D" id="3.30.870.10">
    <property type="entry name" value="Endonuclease Chain A"/>
    <property type="match status" value="2"/>
</dbReference>
<organism evidence="9 10">
    <name type="scientific">Candidatus Accumulibacter aalborgensis</name>
    <dbReference type="NCBI Taxonomy" id="1860102"/>
    <lineage>
        <taxon>Bacteria</taxon>
        <taxon>Pseudomonadati</taxon>
        <taxon>Pseudomonadota</taxon>
        <taxon>Betaproteobacteria</taxon>
        <taxon>Candidatus Accumulibacter</taxon>
    </lineage>
</organism>
<evidence type="ECO:0000256" key="4">
    <source>
        <dbReference type="ARBA" id="ARBA00022801"/>
    </source>
</evidence>
<keyword evidence="5" id="KW-0442">Lipid degradation</keyword>
<evidence type="ECO:0000313" key="10">
    <source>
        <dbReference type="Proteomes" id="UP000199169"/>
    </source>
</evidence>
<sequence>MRSPLPTASLFHFATEFLRMHRSLIVLPDDTGQPFVDAIAAAKQSLRIKIFLFSDPSLLAAVIDAQRRGVTVRVMLNPARRSGEAENQATRGALEAAGVEVLDSNPAFDITHEKSLVVDGETAFIQSLNWETKNLTETRDFAVVTSHRHEVDEVVQCFDADWNREKFDPGEDSHLIWCNINGRNRVARFIDAAQESLFLQNERYQDEVIIERLVRATRRGVKLQVLARPAHFLKKGKLVEGVEGLRILQDLGAKVHRLHGLKLHAKVMLADSKRVIIGSINLAPGSFDTRRELAIEVSDEAVIKRMQGVAHHDWENSHPLDLSDEGLLKDLEKNEPDVAEMLALDDHQGNHGNHGHSGHNGHHGR</sequence>
<keyword evidence="4" id="KW-0378">Hydrolase</keyword>
<dbReference type="EMBL" id="FLQX01000120">
    <property type="protein sequence ID" value="SBT07419.1"/>
    <property type="molecule type" value="Genomic_DNA"/>
</dbReference>
<dbReference type="PANTHER" id="PTHR43856:SF1">
    <property type="entry name" value="MITOCHONDRIAL CARDIOLIPIN HYDROLASE"/>
    <property type="match status" value="1"/>
</dbReference>
<evidence type="ECO:0000256" key="3">
    <source>
        <dbReference type="ARBA" id="ARBA00012027"/>
    </source>
</evidence>
<comment type="catalytic activity">
    <reaction evidence="1">
        <text>a 1,2-diacyl-sn-glycero-3-phosphocholine + H2O = a 1,2-diacyl-sn-glycero-3-phosphate + choline + H(+)</text>
        <dbReference type="Rhea" id="RHEA:14445"/>
        <dbReference type="ChEBI" id="CHEBI:15354"/>
        <dbReference type="ChEBI" id="CHEBI:15377"/>
        <dbReference type="ChEBI" id="CHEBI:15378"/>
        <dbReference type="ChEBI" id="CHEBI:57643"/>
        <dbReference type="ChEBI" id="CHEBI:58608"/>
        <dbReference type="EC" id="3.1.4.4"/>
    </reaction>
</comment>
<evidence type="ECO:0000256" key="1">
    <source>
        <dbReference type="ARBA" id="ARBA00000798"/>
    </source>
</evidence>
<dbReference type="CDD" id="cd09127">
    <property type="entry name" value="PLDc_unchar1_1"/>
    <property type="match status" value="1"/>
</dbReference>
<dbReference type="GO" id="GO:0004630">
    <property type="term" value="F:phospholipase D activity"/>
    <property type="evidence" value="ECO:0007669"/>
    <property type="project" value="UniProtKB-EC"/>
</dbReference>
<proteinExistence type="inferred from homology"/>
<reference evidence="10" key="1">
    <citation type="submission" date="2016-06" db="EMBL/GenBank/DDBJ databases">
        <authorList>
            <person name="McIlroy S.J."/>
            <person name="Karst S.M."/>
            <person name="Albertsen M."/>
        </authorList>
    </citation>
    <scope>NUCLEOTIDE SEQUENCE [LARGE SCALE GENOMIC DNA]</scope>
</reference>
<keyword evidence="6" id="KW-0443">Lipid metabolism</keyword>
<feature type="region of interest" description="Disordered" evidence="7">
    <location>
        <begin position="346"/>
        <end position="365"/>
    </location>
</feature>
<dbReference type="PANTHER" id="PTHR43856">
    <property type="entry name" value="CARDIOLIPIN HYDROLASE"/>
    <property type="match status" value="1"/>
</dbReference>
<feature type="domain" description="PLD phosphodiesterase" evidence="8">
    <location>
        <begin position="259"/>
        <end position="286"/>
    </location>
</feature>
<name>A0A1A8XQI8_9PROT</name>
<evidence type="ECO:0000256" key="2">
    <source>
        <dbReference type="ARBA" id="ARBA00008664"/>
    </source>
</evidence>
<dbReference type="CDD" id="cd09128">
    <property type="entry name" value="PLDc_unchar1_2"/>
    <property type="match status" value="1"/>
</dbReference>
<dbReference type="GO" id="GO:0016042">
    <property type="term" value="P:lipid catabolic process"/>
    <property type="evidence" value="ECO:0007669"/>
    <property type="project" value="UniProtKB-KW"/>
</dbReference>
<dbReference type="EC" id="3.1.4.4" evidence="3"/>
<dbReference type="GO" id="GO:0006793">
    <property type="term" value="P:phosphorus metabolic process"/>
    <property type="evidence" value="ECO:0007669"/>
    <property type="project" value="UniProtKB-ARBA"/>
</dbReference>
<dbReference type="InterPro" id="IPR051406">
    <property type="entry name" value="PLD_domain"/>
</dbReference>
<keyword evidence="10" id="KW-1185">Reference proteome</keyword>